<feature type="chain" id="PRO_5016682535" description="Outer membrane protein beta-barrel domain-containing protein" evidence="2">
    <location>
        <begin position="23"/>
        <end position="312"/>
    </location>
</feature>
<dbReference type="AlphaFoldDB" id="A0A380RX32"/>
<evidence type="ECO:0000313" key="3">
    <source>
        <dbReference type="EMBL" id="SUQ19835.1"/>
    </source>
</evidence>
<proteinExistence type="predicted"/>
<organism evidence="3 4">
    <name type="scientific">Fibrobacter succinogenes</name>
    <name type="common">Bacteroides succinogenes</name>
    <dbReference type="NCBI Taxonomy" id="833"/>
    <lineage>
        <taxon>Bacteria</taxon>
        <taxon>Pseudomonadati</taxon>
        <taxon>Fibrobacterota</taxon>
        <taxon>Fibrobacteria</taxon>
        <taxon>Fibrobacterales</taxon>
        <taxon>Fibrobacteraceae</taxon>
        <taxon>Fibrobacter</taxon>
    </lineage>
</organism>
<dbReference type="Proteomes" id="UP000255423">
    <property type="component" value="Unassembled WGS sequence"/>
</dbReference>
<feature type="region of interest" description="Disordered" evidence="1">
    <location>
        <begin position="83"/>
        <end position="109"/>
    </location>
</feature>
<evidence type="ECO:0000256" key="2">
    <source>
        <dbReference type="SAM" id="SignalP"/>
    </source>
</evidence>
<evidence type="ECO:0000313" key="4">
    <source>
        <dbReference type="Proteomes" id="UP000255423"/>
    </source>
</evidence>
<feature type="signal peptide" evidence="2">
    <location>
        <begin position="1"/>
        <end position="22"/>
    </location>
</feature>
<reference evidence="3 4" key="1">
    <citation type="submission" date="2017-08" db="EMBL/GenBank/DDBJ databases">
        <authorList>
            <person name="de Groot N.N."/>
        </authorList>
    </citation>
    <scope>NUCLEOTIDE SEQUENCE [LARGE SCALE GENOMIC DNA]</scope>
    <source>
        <strain evidence="3 4">HM2</strain>
    </source>
</reference>
<keyword evidence="2" id="KW-0732">Signal</keyword>
<protein>
    <recommendedName>
        <fullName evidence="5">Outer membrane protein beta-barrel domain-containing protein</fullName>
    </recommendedName>
</protein>
<dbReference type="EMBL" id="UHJL01000001">
    <property type="protein sequence ID" value="SUQ19835.1"/>
    <property type="molecule type" value="Genomic_DNA"/>
</dbReference>
<gene>
    <name evidence="3" type="ORF">SAMN05661053_1079</name>
</gene>
<sequence length="312" mass="34794">MFTTLSKTVGIVIMCSTVSLFAQEDPIAVIPSFDDYETPVTQVPSGYMLVPAAPQVAPAQVQVIPNTDNQKFYQDMNQQVQVSERPAAEPPVEKKENIVEPQAGEPSKKNRLRTNKTIQSMNFYLPIESETWKIKPQRYDWSSIGYQFSWTRYKTEENSYSSVFGLGIGFLVGDLDNEYFKEKIDLKGLDFNVKVGLGMAPISNDFIVAFHFICGLDLKVVEGDIAVQMNNSFSKKYTHGAAYADTFIGGDLILGYHIFDSLGVIAGVDITTNAFGIGVYYTETDNDSNAHKMNYLFSGVNITPHIGLFFVF</sequence>
<evidence type="ECO:0000256" key="1">
    <source>
        <dbReference type="SAM" id="MobiDB-lite"/>
    </source>
</evidence>
<dbReference type="RefSeq" id="WP_181369051.1">
    <property type="nucleotide sequence ID" value="NZ_UHJL01000001.1"/>
</dbReference>
<evidence type="ECO:0008006" key="5">
    <source>
        <dbReference type="Google" id="ProtNLM"/>
    </source>
</evidence>
<accession>A0A380RX32</accession>
<name>A0A380RX32_FIBSU</name>